<dbReference type="InterPro" id="IPR029044">
    <property type="entry name" value="Nucleotide-diphossugar_trans"/>
</dbReference>
<keyword evidence="4" id="KW-1185">Reference proteome</keyword>
<evidence type="ECO:0000313" key="3">
    <source>
        <dbReference type="EMBL" id="NUZ05226.1"/>
    </source>
</evidence>
<name>A0A7Y6TVR8_9BURK</name>
<dbReference type="SUPFAM" id="SSF53448">
    <property type="entry name" value="Nucleotide-diphospho-sugar transferases"/>
    <property type="match status" value="1"/>
</dbReference>
<dbReference type="Pfam" id="PF12804">
    <property type="entry name" value="NTP_transf_3"/>
    <property type="match status" value="1"/>
</dbReference>
<keyword evidence="3" id="KW-0808">Transferase</keyword>
<dbReference type="InterPro" id="IPR025877">
    <property type="entry name" value="MobA-like_NTP_Trfase"/>
</dbReference>
<evidence type="ECO:0000256" key="1">
    <source>
        <dbReference type="ARBA" id="ARBA00022842"/>
    </source>
</evidence>
<comment type="caution">
    <text evidence="3">The sequence shown here is derived from an EMBL/GenBank/DDBJ whole genome shotgun (WGS) entry which is preliminary data.</text>
</comment>
<evidence type="ECO:0000313" key="4">
    <source>
        <dbReference type="Proteomes" id="UP000529637"/>
    </source>
</evidence>
<gene>
    <name evidence="3" type="ORF">HQN59_05565</name>
</gene>
<proteinExistence type="predicted"/>
<keyword evidence="1" id="KW-0460">Magnesium</keyword>
<protein>
    <submittedName>
        <fullName evidence="3">NTP transferase domain-containing protein</fullName>
    </submittedName>
</protein>
<dbReference type="Proteomes" id="UP000529637">
    <property type="component" value="Unassembled WGS sequence"/>
</dbReference>
<dbReference type="EMBL" id="JABWMJ010000002">
    <property type="protein sequence ID" value="NUZ05226.1"/>
    <property type="molecule type" value="Genomic_DNA"/>
</dbReference>
<sequence>MTAPQQAPRGLTALVLAATRPGGDPLAAAAGVSHKALIEVGGRTMIERVVGALAAVAAVARIVVVIERPELLRGLAGVEGCGKPVTTRAPEAGPSASVAAALAAEGVPLLVTTADHALLQSRWIDEFLAACPPEADLAAALARRDAVEAAAPATRRTWLRMADGDFSGCNLFLLARPAAAGAIAFWGELERERKRPLRMVRRLGWTFALRYLLGRLSLPAAAARLGQLGGGARLAVVSLADGRAAIDVDKMDDLDLVRRLVAADAARGVPAATGVDGN</sequence>
<dbReference type="RefSeq" id="WP_176066917.1">
    <property type="nucleotide sequence ID" value="NZ_JABWMJ010000002.1"/>
</dbReference>
<dbReference type="AlphaFoldDB" id="A0A7Y6TVR8"/>
<accession>A0A7Y6TVR8</accession>
<evidence type="ECO:0000259" key="2">
    <source>
        <dbReference type="Pfam" id="PF12804"/>
    </source>
</evidence>
<dbReference type="GO" id="GO:0016779">
    <property type="term" value="F:nucleotidyltransferase activity"/>
    <property type="evidence" value="ECO:0007669"/>
    <property type="project" value="UniProtKB-ARBA"/>
</dbReference>
<organism evidence="3 4">
    <name type="scientific">Piscinibacter koreensis</name>
    <dbReference type="NCBI Taxonomy" id="2742824"/>
    <lineage>
        <taxon>Bacteria</taxon>
        <taxon>Pseudomonadati</taxon>
        <taxon>Pseudomonadota</taxon>
        <taxon>Betaproteobacteria</taxon>
        <taxon>Burkholderiales</taxon>
        <taxon>Sphaerotilaceae</taxon>
        <taxon>Piscinibacter</taxon>
    </lineage>
</organism>
<reference evidence="3 4" key="1">
    <citation type="submission" date="2020-06" db="EMBL/GenBank/DDBJ databases">
        <title>Schlegella sp. ID0723 isolated from air conditioner.</title>
        <authorList>
            <person name="Kim D.Y."/>
            <person name="Kim D.-U."/>
        </authorList>
    </citation>
    <scope>NUCLEOTIDE SEQUENCE [LARGE SCALE GENOMIC DNA]</scope>
    <source>
        <strain evidence="3 4">ID0723</strain>
    </source>
</reference>
<dbReference type="Gene3D" id="3.90.550.10">
    <property type="entry name" value="Spore Coat Polysaccharide Biosynthesis Protein SpsA, Chain A"/>
    <property type="match status" value="1"/>
</dbReference>
<feature type="domain" description="MobA-like NTP transferase" evidence="2">
    <location>
        <begin position="33"/>
        <end position="147"/>
    </location>
</feature>